<sequence>MTTLDGFAALAAKERGLVVVSTLRSDGTIQASLVNAGVLPHPLTGAPALAFVTYGKVKLTNLRARPQLAVTIRSGWAWATVEGAATLIGPDDPAPGVDAERLRLLLREVFTAAGGSHDDWDEYDRVMAEQRRTAVLIDPARVYGVLGG</sequence>
<accession>A0ABV9VPF7</accession>
<keyword evidence="3" id="KW-1185">Reference proteome</keyword>
<name>A0ABV9VPF7_9ACTN</name>
<dbReference type="RefSeq" id="WP_380114250.1">
    <property type="nucleotide sequence ID" value="NZ_JBHSIU010000011.1"/>
</dbReference>
<dbReference type="InterPro" id="IPR012349">
    <property type="entry name" value="Split_barrel_FMN-bd"/>
</dbReference>
<protein>
    <submittedName>
        <fullName evidence="2">TIGR03618 family F420-dependent PPOX class oxidoreductase</fullName>
    </submittedName>
</protein>
<dbReference type="Proteomes" id="UP001595912">
    <property type="component" value="Unassembled WGS sequence"/>
</dbReference>
<dbReference type="Gene3D" id="2.30.110.10">
    <property type="entry name" value="Electron Transport, Fmn-binding Protein, Chain A"/>
    <property type="match status" value="1"/>
</dbReference>
<evidence type="ECO:0000313" key="2">
    <source>
        <dbReference type="EMBL" id="MFC4997994.1"/>
    </source>
</evidence>
<dbReference type="PANTHER" id="PTHR35176">
    <property type="entry name" value="HEME OXYGENASE HI_0854-RELATED"/>
    <property type="match status" value="1"/>
</dbReference>
<dbReference type="InterPro" id="IPR052019">
    <property type="entry name" value="F420H2_bilvrd_red/Heme_oxyg"/>
</dbReference>
<dbReference type="EMBL" id="JBHSIU010000011">
    <property type="protein sequence ID" value="MFC4997994.1"/>
    <property type="molecule type" value="Genomic_DNA"/>
</dbReference>
<gene>
    <name evidence="2" type="ORF">ACFPIJ_09150</name>
</gene>
<proteinExistence type="predicted"/>
<reference evidence="3" key="1">
    <citation type="journal article" date="2019" name="Int. J. Syst. Evol. Microbiol.">
        <title>The Global Catalogue of Microorganisms (GCM) 10K type strain sequencing project: providing services to taxonomists for standard genome sequencing and annotation.</title>
        <authorList>
            <consortium name="The Broad Institute Genomics Platform"/>
            <consortium name="The Broad Institute Genome Sequencing Center for Infectious Disease"/>
            <person name="Wu L."/>
            <person name="Ma J."/>
        </authorList>
    </citation>
    <scope>NUCLEOTIDE SEQUENCE [LARGE SCALE GENOMIC DNA]</scope>
    <source>
        <strain evidence="3">CGMCC 4.7152</strain>
    </source>
</reference>
<dbReference type="InterPro" id="IPR019920">
    <property type="entry name" value="F420-binding_dom_put"/>
</dbReference>
<dbReference type="SUPFAM" id="SSF50475">
    <property type="entry name" value="FMN-binding split barrel"/>
    <property type="match status" value="1"/>
</dbReference>
<comment type="caution">
    <text evidence="2">The sequence shown here is derived from an EMBL/GenBank/DDBJ whole genome shotgun (WGS) entry which is preliminary data.</text>
</comment>
<dbReference type="PANTHER" id="PTHR35176:SF2">
    <property type="entry name" value="F420H(2)-DEPENDENT REDUCTASE RV1155"/>
    <property type="match status" value="1"/>
</dbReference>
<evidence type="ECO:0000313" key="3">
    <source>
        <dbReference type="Proteomes" id="UP001595912"/>
    </source>
</evidence>
<organism evidence="2 3">
    <name type="scientific">Dactylosporangium cerinum</name>
    <dbReference type="NCBI Taxonomy" id="1434730"/>
    <lineage>
        <taxon>Bacteria</taxon>
        <taxon>Bacillati</taxon>
        <taxon>Actinomycetota</taxon>
        <taxon>Actinomycetes</taxon>
        <taxon>Micromonosporales</taxon>
        <taxon>Micromonosporaceae</taxon>
        <taxon>Dactylosporangium</taxon>
    </lineage>
</organism>
<keyword evidence="1" id="KW-0560">Oxidoreductase</keyword>
<dbReference type="NCBIfam" id="TIGR03618">
    <property type="entry name" value="Rv1155_F420"/>
    <property type="match status" value="1"/>
</dbReference>
<evidence type="ECO:0000256" key="1">
    <source>
        <dbReference type="ARBA" id="ARBA00023002"/>
    </source>
</evidence>